<comment type="caution">
    <text evidence="2">The sequence shown here is derived from an EMBL/GenBank/DDBJ whole genome shotgun (WGS) entry which is preliminary data.</text>
</comment>
<dbReference type="VEuPathDB" id="FungiDB:SPSK_02707"/>
<dbReference type="PANTHER" id="PTHR37017:SF11">
    <property type="entry name" value="ESTERASE_LIPASE_THIOESTERASE DOMAIN-CONTAINING PROTEIN"/>
    <property type="match status" value="1"/>
</dbReference>
<reference evidence="2 3" key="1">
    <citation type="journal article" date="2014" name="BMC Genomics">
        <title>Comparative genomics of the major fungal agents of human and animal Sporotrichosis: Sporothrix schenckii and Sporothrix brasiliensis.</title>
        <authorList>
            <person name="Teixeira M.M."/>
            <person name="de Almeida L.G."/>
            <person name="Kubitschek-Barreira P."/>
            <person name="Alves F.L."/>
            <person name="Kioshima E.S."/>
            <person name="Abadio A.K."/>
            <person name="Fernandes L."/>
            <person name="Derengowski L.S."/>
            <person name="Ferreira K.S."/>
            <person name="Souza R.C."/>
            <person name="Ruiz J.C."/>
            <person name="de Andrade N.C."/>
            <person name="Paes H.C."/>
            <person name="Nicola A.M."/>
            <person name="Albuquerque P."/>
            <person name="Gerber A.L."/>
            <person name="Martins V.P."/>
            <person name="Peconick L.D."/>
            <person name="Neto A.V."/>
            <person name="Chaucanez C.B."/>
            <person name="Silva P.A."/>
            <person name="Cunha O.L."/>
            <person name="de Oliveira F.F."/>
            <person name="dos Santos T.C."/>
            <person name="Barros A.L."/>
            <person name="Soares M.A."/>
            <person name="de Oliveira L.M."/>
            <person name="Marini M.M."/>
            <person name="Villalobos-Duno H."/>
            <person name="Cunha M.M."/>
            <person name="de Hoog S."/>
            <person name="da Silveira J.F."/>
            <person name="Henrissat B."/>
            <person name="Nino-Vega G.A."/>
            <person name="Cisalpino P.S."/>
            <person name="Mora-Montes H.M."/>
            <person name="Almeida S.R."/>
            <person name="Stajich J.E."/>
            <person name="Lopes-Bezerra L.M."/>
            <person name="Vasconcelos A.T."/>
            <person name="Felipe M.S."/>
        </authorList>
    </citation>
    <scope>NUCLEOTIDE SEQUENCE [LARGE SCALE GENOMIC DNA]</scope>
    <source>
        <strain evidence="2 3">1099-18</strain>
    </source>
</reference>
<dbReference type="Pfam" id="PF12697">
    <property type="entry name" value="Abhydrolase_6"/>
    <property type="match status" value="1"/>
</dbReference>
<name>A0A0F2MAW6_SPOSC</name>
<reference evidence="2 3" key="2">
    <citation type="journal article" date="2015" name="Eukaryot. Cell">
        <title>Asexual propagation of a virulent clone complex in a human and feline outbreak of sporotrichosis.</title>
        <authorList>
            <person name="Teixeira Mde M."/>
            <person name="Rodrigues A.M."/>
            <person name="Tsui C.K."/>
            <person name="de Almeida L.G."/>
            <person name="Van Diepeningen A.D."/>
            <person name="van den Ende B.G."/>
            <person name="Fernandes G.F."/>
            <person name="Kano R."/>
            <person name="Hamelin R.C."/>
            <person name="Lopes-Bezerra L.M."/>
            <person name="Vasconcelos A.T."/>
            <person name="de Hoog S."/>
            <person name="de Camargo Z.P."/>
            <person name="Felipe M.S."/>
        </authorList>
    </citation>
    <scope>NUCLEOTIDE SEQUENCE [LARGE SCALE GENOMIC DNA]</scope>
    <source>
        <strain evidence="2 3">1099-18</strain>
    </source>
</reference>
<dbReference type="RefSeq" id="XP_016589519.1">
    <property type="nucleotide sequence ID" value="XM_016729574.1"/>
</dbReference>
<dbReference type="GeneID" id="27664851"/>
<dbReference type="Gene3D" id="3.40.50.1820">
    <property type="entry name" value="alpha/beta hydrolase"/>
    <property type="match status" value="1"/>
</dbReference>
<dbReference type="Proteomes" id="UP000033710">
    <property type="component" value="Unassembled WGS sequence"/>
</dbReference>
<dbReference type="InterPro" id="IPR000073">
    <property type="entry name" value="AB_hydrolase_1"/>
</dbReference>
<evidence type="ECO:0000313" key="2">
    <source>
        <dbReference type="EMBL" id="KJR86843.1"/>
    </source>
</evidence>
<dbReference type="InterPro" id="IPR029058">
    <property type="entry name" value="AB_hydrolase_fold"/>
</dbReference>
<dbReference type="AlphaFoldDB" id="A0A0F2MAW6"/>
<feature type="domain" description="AB hydrolase-1" evidence="1">
    <location>
        <begin position="6"/>
        <end position="249"/>
    </location>
</feature>
<accession>A0A0F2MAW6</accession>
<proteinExistence type="predicted"/>
<dbReference type="EMBL" id="AXCR01000006">
    <property type="protein sequence ID" value="KJR86843.1"/>
    <property type="molecule type" value="Genomic_DNA"/>
</dbReference>
<evidence type="ECO:0000259" key="1">
    <source>
        <dbReference type="Pfam" id="PF12697"/>
    </source>
</evidence>
<dbReference type="InterPro" id="IPR052897">
    <property type="entry name" value="Sec-Metab_Biosynth_Hydrolase"/>
</dbReference>
<dbReference type="PANTHER" id="PTHR37017">
    <property type="entry name" value="AB HYDROLASE-1 DOMAIN-CONTAINING PROTEIN-RELATED"/>
    <property type="match status" value="1"/>
</dbReference>
<dbReference type="OrthoDB" id="1263307at2759"/>
<protein>
    <recommendedName>
        <fullName evidence="1">AB hydrolase-1 domain-containing protein</fullName>
    </recommendedName>
</protein>
<dbReference type="KEGG" id="ssck:SPSK_02707"/>
<dbReference type="SUPFAM" id="SSF53474">
    <property type="entry name" value="alpha/beta-Hydrolases"/>
    <property type="match status" value="1"/>
</dbReference>
<gene>
    <name evidence="2" type="ORF">SPSK_02707</name>
</gene>
<evidence type="ECO:0000313" key="3">
    <source>
        <dbReference type="Proteomes" id="UP000033710"/>
    </source>
</evidence>
<organism evidence="2 3">
    <name type="scientific">Sporothrix schenckii 1099-18</name>
    <dbReference type="NCBI Taxonomy" id="1397361"/>
    <lineage>
        <taxon>Eukaryota</taxon>
        <taxon>Fungi</taxon>
        <taxon>Dikarya</taxon>
        <taxon>Ascomycota</taxon>
        <taxon>Pezizomycotina</taxon>
        <taxon>Sordariomycetes</taxon>
        <taxon>Sordariomycetidae</taxon>
        <taxon>Ophiostomatales</taxon>
        <taxon>Ophiostomataceae</taxon>
        <taxon>Sporothrix</taxon>
    </lineage>
</organism>
<sequence length="261" mass="27911">MEKPIVLVVHGAWHRASHYTKLVEPLREAGYTVVVPALPSAGSEPPTANHTLDDDIETIQSAIQPFMDAGRELVAVLHSYGGIPGTDSVVGHTIQDRRSKGLRGGVKAVIYIAAFAPPAPATSLFDMVRIKDESDPHPDWWTPKESELLKHVTDGLVSLNEGARHALYQDIDIEVADEALASTVKQSTASFKQKCSHAAGTIMAHKTYVACQQDAAVPYEGQVFMAEAAGANVVALDCGHSPFLKDEESAKLVAIIAGISV</sequence>